<name>A0AAN6Z287_9PEZI</name>
<dbReference type="RefSeq" id="XP_062646088.1">
    <property type="nucleotide sequence ID" value="XM_062787658.1"/>
</dbReference>
<evidence type="ECO:0000256" key="1">
    <source>
        <dbReference type="SAM" id="MobiDB-lite"/>
    </source>
</evidence>
<dbReference type="Proteomes" id="UP001302602">
    <property type="component" value="Unassembled WGS sequence"/>
</dbReference>
<reference evidence="2" key="1">
    <citation type="journal article" date="2023" name="Mol. Phylogenet. Evol.">
        <title>Genome-scale phylogeny and comparative genomics of the fungal order Sordariales.</title>
        <authorList>
            <person name="Hensen N."/>
            <person name="Bonometti L."/>
            <person name="Westerberg I."/>
            <person name="Brannstrom I.O."/>
            <person name="Guillou S."/>
            <person name="Cros-Aarteil S."/>
            <person name="Calhoun S."/>
            <person name="Haridas S."/>
            <person name="Kuo A."/>
            <person name="Mondo S."/>
            <person name="Pangilinan J."/>
            <person name="Riley R."/>
            <person name="LaButti K."/>
            <person name="Andreopoulos B."/>
            <person name="Lipzen A."/>
            <person name="Chen C."/>
            <person name="Yan M."/>
            <person name="Daum C."/>
            <person name="Ng V."/>
            <person name="Clum A."/>
            <person name="Steindorff A."/>
            <person name="Ohm R.A."/>
            <person name="Martin F."/>
            <person name="Silar P."/>
            <person name="Natvig D.O."/>
            <person name="Lalanne C."/>
            <person name="Gautier V."/>
            <person name="Ament-Velasquez S.L."/>
            <person name="Kruys A."/>
            <person name="Hutchinson M.I."/>
            <person name="Powell A.J."/>
            <person name="Barry K."/>
            <person name="Miller A.N."/>
            <person name="Grigoriev I.V."/>
            <person name="Debuchy R."/>
            <person name="Gladieux P."/>
            <person name="Hiltunen Thoren M."/>
            <person name="Johannesson H."/>
        </authorList>
    </citation>
    <scope>NUCLEOTIDE SEQUENCE</scope>
    <source>
        <strain evidence="2">CBS 731.68</strain>
    </source>
</reference>
<organism evidence="2 3">
    <name type="scientific">Parathielavia appendiculata</name>
    <dbReference type="NCBI Taxonomy" id="2587402"/>
    <lineage>
        <taxon>Eukaryota</taxon>
        <taxon>Fungi</taxon>
        <taxon>Dikarya</taxon>
        <taxon>Ascomycota</taxon>
        <taxon>Pezizomycotina</taxon>
        <taxon>Sordariomycetes</taxon>
        <taxon>Sordariomycetidae</taxon>
        <taxon>Sordariales</taxon>
        <taxon>Chaetomiaceae</taxon>
        <taxon>Parathielavia</taxon>
    </lineage>
</organism>
<comment type="caution">
    <text evidence="2">The sequence shown here is derived from an EMBL/GenBank/DDBJ whole genome shotgun (WGS) entry which is preliminary data.</text>
</comment>
<dbReference type="EMBL" id="MU853231">
    <property type="protein sequence ID" value="KAK4122317.1"/>
    <property type="molecule type" value="Genomic_DNA"/>
</dbReference>
<reference evidence="2" key="2">
    <citation type="submission" date="2023-05" db="EMBL/GenBank/DDBJ databases">
        <authorList>
            <consortium name="Lawrence Berkeley National Laboratory"/>
            <person name="Steindorff A."/>
            <person name="Hensen N."/>
            <person name="Bonometti L."/>
            <person name="Westerberg I."/>
            <person name="Brannstrom I.O."/>
            <person name="Guillou S."/>
            <person name="Cros-Aarteil S."/>
            <person name="Calhoun S."/>
            <person name="Haridas S."/>
            <person name="Kuo A."/>
            <person name="Mondo S."/>
            <person name="Pangilinan J."/>
            <person name="Riley R."/>
            <person name="Labutti K."/>
            <person name="Andreopoulos B."/>
            <person name="Lipzen A."/>
            <person name="Chen C."/>
            <person name="Yanf M."/>
            <person name="Daum C."/>
            <person name="Ng V."/>
            <person name="Clum A."/>
            <person name="Ohm R."/>
            <person name="Martin F."/>
            <person name="Silar P."/>
            <person name="Natvig D."/>
            <person name="Lalanne C."/>
            <person name="Gautier V."/>
            <person name="Ament-Velasquez S.L."/>
            <person name="Kruys A."/>
            <person name="Hutchinson M.I."/>
            <person name="Powell A.J."/>
            <person name="Barry K."/>
            <person name="Miller A.N."/>
            <person name="Grigoriev I.V."/>
            <person name="Debuchy R."/>
            <person name="Gladieux P."/>
            <person name="Thoren M.H."/>
            <person name="Johannesson H."/>
        </authorList>
    </citation>
    <scope>NUCLEOTIDE SEQUENCE</scope>
    <source>
        <strain evidence="2">CBS 731.68</strain>
    </source>
</reference>
<protein>
    <submittedName>
        <fullName evidence="2">Uncharacterized protein</fullName>
    </submittedName>
</protein>
<feature type="compositionally biased region" description="Basic residues" evidence="1">
    <location>
        <begin position="131"/>
        <end position="141"/>
    </location>
</feature>
<gene>
    <name evidence="2" type="ORF">N657DRAFT_498646</name>
</gene>
<feature type="compositionally biased region" description="Basic and acidic residues" evidence="1">
    <location>
        <begin position="19"/>
        <end position="31"/>
    </location>
</feature>
<dbReference type="AlphaFoldDB" id="A0AAN6Z287"/>
<proteinExistence type="predicted"/>
<sequence length="147" mass="16656">MHSISSMHSRNNTTRSKPRKPDPSKSKKQDDPPAALPTMDNEPFAPVQATPRPLESPSAVHHSNTTHHPSSVPISHRSWPRLPSLVPHTPAAMRYCSAKKQNSNNTPRYKPDDPNLTQENGRNEKGNVKWRNSKQAKRYQKPNRLTM</sequence>
<accession>A0AAN6Z287</accession>
<feature type="compositionally biased region" description="Polar residues" evidence="1">
    <location>
        <begin position="1"/>
        <end position="14"/>
    </location>
</feature>
<keyword evidence="3" id="KW-1185">Reference proteome</keyword>
<evidence type="ECO:0000313" key="2">
    <source>
        <dbReference type="EMBL" id="KAK4122317.1"/>
    </source>
</evidence>
<dbReference type="GeneID" id="87824428"/>
<feature type="region of interest" description="Disordered" evidence="1">
    <location>
        <begin position="1"/>
        <end position="147"/>
    </location>
</feature>
<feature type="compositionally biased region" description="Polar residues" evidence="1">
    <location>
        <begin position="61"/>
        <end position="73"/>
    </location>
</feature>
<evidence type="ECO:0000313" key="3">
    <source>
        <dbReference type="Proteomes" id="UP001302602"/>
    </source>
</evidence>